<dbReference type="GO" id="GO:0032259">
    <property type="term" value="P:methylation"/>
    <property type="evidence" value="ECO:0007669"/>
    <property type="project" value="UniProtKB-KW"/>
</dbReference>
<keyword evidence="3" id="KW-1185">Reference proteome</keyword>
<keyword evidence="2" id="KW-0808">Transferase</keyword>
<gene>
    <name evidence="2" type="ORF">GCM10009681_24990</name>
</gene>
<dbReference type="GO" id="GO:0008168">
    <property type="term" value="F:methyltransferase activity"/>
    <property type="evidence" value="ECO:0007669"/>
    <property type="project" value="UniProtKB-KW"/>
</dbReference>
<sequence length="257" mass="27309">MADARTAAARGAVSFDPIAERYDETRGGEARGAVRANDVAAWLPAGRVVEVGVGTGLVAAALRHRGVDVFGVDLSPHMAARAVDRIGPRVALGDAHALPLADACADAVLFVWVLHLVGGVGPAFAEAARVLRPGGRVIAVHDAPRSTPTDLDGPVDALFAPLREARPDSQETVAAAAHEAGLITLHQGDTSRHQTAKSPRATTAEIETRTWAYLWHLDDAQWQATVEPVLAQLRALPDQERPRGYEQWSSLSVFARP</sequence>
<protein>
    <submittedName>
        <fullName evidence="2">Class I SAM-dependent methyltransferase</fullName>
    </submittedName>
</protein>
<dbReference type="SUPFAM" id="SSF53335">
    <property type="entry name" value="S-adenosyl-L-methionine-dependent methyltransferases"/>
    <property type="match status" value="1"/>
</dbReference>
<dbReference type="EMBL" id="BAAALS010000010">
    <property type="protein sequence ID" value="GAA1753086.1"/>
    <property type="molecule type" value="Genomic_DNA"/>
</dbReference>
<organism evidence="2 3">
    <name type="scientific">Luedemannella helvata</name>
    <dbReference type="NCBI Taxonomy" id="349315"/>
    <lineage>
        <taxon>Bacteria</taxon>
        <taxon>Bacillati</taxon>
        <taxon>Actinomycetota</taxon>
        <taxon>Actinomycetes</taxon>
        <taxon>Micromonosporales</taxon>
        <taxon>Micromonosporaceae</taxon>
        <taxon>Luedemannella</taxon>
    </lineage>
</organism>
<name>A0ABN2KD90_9ACTN</name>
<keyword evidence="2" id="KW-0489">Methyltransferase</keyword>
<dbReference type="InterPro" id="IPR050508">
    <property type="entry name" value="Methyltransf_Superfamily"/>
</dbReference>
<evidence type="ECO:0000259" key="1">
    <source>
        <dbReference type="Pfam" id="PF08241"/>
    </source>
</evidence>
<feature type="domain" description="Methyltransferase type 11" evidence="1">
    <location>
        <begin position="49"/>
        <end position="138"/>
    </location>
</feature>
<dbReference type="Pfam" id="PF08241">
    <property type="entry name" value="Methyltransf_11"/>
    <property type="match status" value="1"/>
</dbReference>
<evidence type="ECO:0000313" key="3">
    <source>
        <dbReference type="Proteomes" id="UP001500655"/>
    </source>
</evidence>
<dbReference type="Proteomes" id="UP001500655">
    <property type="component" value="Unassembled WGS sequence"/>
</dbReference>
<accession>A0ABN2KD90</accession>
<evidence type="ECO:0000313" key="2">
    <source>
        <dbReference type="EMBL" id="GAA1753086.1"/>
    </source>
</evidence>
<dbReference type="PANTHER" id="PTHR42912">
    <property type="entry name" value="METHYLTRANSFERASE"/>
    <property type="match status" value="1"/>
</dbReference>
<comment type="caution">
    <text evidence="2">The sequence shown here is derived from an EMBL/GenBank/DDBJ whole genome shotgun (WGS) entry which is preliminary data.</text>
</comment>
<dbReference type="RefSeq" id="WP_344080468.1">
    <property type="nucleotide sequence ID" value="NZ_BAAALS010000010.1"/>
</dbReference>
<dbReference type="Gene3D" id="3.40.50.150">
    <property type="entry name" value="Vaccinia Virus protein VP39"/>
    <property type="match status" value="1"/>
</dbReference>
<dbReference type="PANTHER" id="PTHR42912:SF80">
    <property type="entry name" value="METHYLTRANSFERASE DOMAIN-CONTAINING PROTEIN"/>
    <property type="match status" value="1"/>
</dbReference>
<reference evidence="2 3" key="1">
    <citation type="journal article" date="2019" name="Int. J. Syst. Evol. Microbiol.">
        <title>The Global Catalogue of Microorganisms (GCM) 10K type strain sequencing project: providing services to taxonomists for standard genome sequencing and annotation.</title>
        <authorList>
            <consortium name="The Broad Institute Genomics Platform"/>
            <consortium name="The Broad Institute Genome Sequencing Center for Infectious Disease"/>
            <person name="Wu L."/>
            <person name="Ma J."/>
        </authorList>
    </citation>
    <scope>NUCLEOTIDE SEQUENCE [LARGE SCALE GENOMIC DNA]</scope>
    <source>
        <strain evidence="2 3">JCM 13249</strain>
    </source>
</reference>
<dbReference type="Gene3D" id="1.10.8.900">
    <property type="match status" value="1"/>
</dbReference>
<dbReference type="InterPro" id="IPR013216">
    <property type="entry name" value="Methyltransf_11"/>
</dbReference>
<proteinExistence type="predicted"/>
<dbReference type="InterPro" id="IPR029063">
    <property type="entry name" value="SAM-dependent_MTases_sf"/>
</dbReference>
<dbReference type="CDD" id="cd02440">
    <property type="entry name" value="AdoMet_MTases"/>
    <property type="match status" value="1"/>
</dbReference>